<dbReference type="PANTHER" id="PTHR30146">
    <property type="entry name" value="LACI-RELATED TRANSCRIPTIONAL REPRESSOR"/>
    <property type="match status" value="1"/>
</dbReference>
<dbReference type="CDD" id="cd06267">
    <property type="entry name" value="PBP1_LacI_sugar_binding-like"/>
    <property type="match status" value="1"/>
</dbReference>
<dbReference type="Gene3D" id="3.40.50.2300">
    <property type="match status" value="3"/>
</dbReference>
<dbReference type="InterPro" id="IPR000843">
    <property type="entry name" value="HTH_LacI"/>
</dbReference>
<protein>
    <submittedName>
        <fullName evidence="6">LacI family DNA-binding transcriptional regulator</fullName>
    </submittedName>
</protein>
<feature type="domain" description="HTH lacI-type" evidence="5">
    <location>
        <begin position="28"/>
        <end position="82"/>
    </location>
</feature>
<accession>A0ABP5LUM4</accession>
<evidence type="ECO:0000313" key="6">
    <source>
        <dbReference type="EMBL" id="GAA2151675.1"/>
    </source>
</evidence>
<dbReference type="InterPro" id="IPR010982">
    <property type="entry name" value="Lambda_DNA-bd_dom_sf"/>
</dbReference>
<dbReference type="InterPro" id="IPR028082">
    <property type="entry name" value="Peripla_BP_I"/>
</dbReference>
<dbReference type="PANTHER" id="PTHR30146:SF148">
    <property type="entry name" value="HTH-TYPE TRANSCRIPTIONAL REPRESSOR PURR-RELATED"/>
    <property type="match status" value="1"/>
</dbReference>
<dbReference type="EMBL" id="BAAAMR010000057">
    <property type="protein sequence ID" value="GAA2151675.1"/>
    <property type="molecule type" value="Genomic_DNA"/>
</dbReference>
<name>A0ABP5LUM4_9ACTN</name>
<keyword evidence="2" id="KW-0805">Transcription regulation</keyword>
<evidence type="ECO:0000256" key="4">
    <source>
        <dbReference type="ARBA" id="ARBA00023163"/>
    </source>
</evidence>
<organism evidence="6 7">
    <name type="scientific">Actinomadura napierensis</name>
    <dbReference type="NCBI Taxonomy" id="267854"/>
    <lineage>
        <taxon>Bacteria</taxon>
        <taxon>Bacillati</taxon>
        <taxon>Actinomycetota</taxon>
        <taxon>Actinomycetes</taxon>
        <taxon>Streptosporangiales</taxon>
        <taxon>Thermomonosporaceae</taxon>
        <taxon>Actinomadura</taxon>
    </lineage>
</organism>
<sequence>MNVRAAGGWLDRLSPPSAVLEIPTMAHPTLEDVAARAGVSRALVSLVMRGSPKVGKERREAVLKAADELGYRPNVMARGLAAGRTGMAGVLAADLHDPLFATLHDGLAEEAGRRGVRLLLVGGDGRPARERAALGELLDLRLDGLLLAGPRIAAAEIERAAAGTPVTVAGRSLRSARVDCVTGDDAAAVKLAVEHLAGLGHRRVTCMDLGRSRLEKAFRAAVDEAGLTAVQDVPWRSPGAPTAVLALGDMTGTAALTALYRAGLDVPGDVSLIVHGDAPGAAETGVTTVGAPPRELGRLAMGALLDRIGDNGTGEGRRITVPPVLTERATTRALTP</sequence>
<evidence type="ECO:0000256" key="1">
    <source>
        <dbReference type="ARBA" id="ARBA00022491"/>
    </source>
</evidence>
<dbReference type="SUPFAM" id="SSF53822">
    <property type="entry name" value="Periplasmic binding protein-like I"/>
    <property type="match status" value="1"/>
</dbReference>
<gene>
    <name evidence="6" type="ORF">GCM10009727_56880</name>
</gene>
<dbReference type="CDD" id="cd01392">
    <property type="entry name" value="HTH_LacI"/>
    <property type="match status" value="1"/>
</dbReference>
<dbReference type="SMART" id="SM00354">
    <property type="entry name" value="HTH_LACI"/>
    <property type="match status" value="1"/>
</dbReference>
<dbReference type="Gene3D" id="1.10.260.40">
    <property type="entry name" value="lambda repressor-like DNA-binding domains"/>
    <property type="match status" value="1"/>
</dbReference>
<evidence type="ECO:0000313" key="7">
    <source>
        <dbReference type="Proteomes" id="UP001501020"/>
    </source>
</evidence>
<comment type="caution">
    <text evidence="6">The sequence shown here is derived from an EMBL/GenBank/DDBJ whole genome shotgun (WGS) entry which is preliminary data.</text>
</comment>
<evidence type="ECO:0000256" key="3">
    <source>
        <dbReference type="ARBA" id="ARBA00023125"/>
    </source>
</evidence>
<dbReference type="Pfam" id="PF00356">
    <property type="entry name" value="LacI"/>
    <property type="match status" value="1"/>
</dbReference>
<reference evidence="7" key="1">
    <citation type="journal article" date="2019" name="Int. J. Syst. Evol. Microbiol.">
        <title>The Global Catalogue of Microorganisms (GCM) 10K type strain sequencing project: providing services to taxonomists for standard genome sequencing and annotation.</title>
        <authorList>
            <consortium name="The Broad Institute Genomics Platform"/>
            <consortium name="The Broad Institute Genome Sequencing Center for Infectious Disease"/>
            <person name="Wu L."/>
            <person name="Ma J."/>
        </authorList>
    </citation>
    <scope>NUCLEOTIDE SEQUENCE [LARGE SCALE GENOMIC DNA]</scope>
    <source>
        <strain evidence="7">JCM 13850</strain>
    </source>
</reference>
<keyword evidence="1" id="KW-0678">Repressor</keyword>
<keyword evidence="4" id="KW-0804">Transcription</keyword>
<evidence type="ECO:0000256" key="2">
    <source>
        <dbReference type="ARBA" id="ARBA00023015"/>
    </source>
</evidence>
<dbReference type="PROSITE" id="PS50932">
    <property type="entry name" value="HTH_LACI_2"/>
    <property type="match status" value="1"/>
</dbReference>
<dbReference type="GO" id="GO:0003677">
    <property type="term" value="F:DNA binding"/>
    <property type="evidence" value="ECO:0007669"/>
    <property type="project" value="UniProtKB-KW"/>
</dbReference>
<keyword evidence="7" id="KW-1185">Reference proteome</keyword>
<keyword evidence="3 6" id="KW-0238">DNA-binding</keyword>
<evidence type="ECO:0000259" key="5">
    <source>
        <dbReference type="PROSITE" id="PS50932"/>
    </source>
</evidence>
<dbReference type="Proteomes" id="UP001501020">
    <property type="component" value="Unassembled WGS sequence"/>
</dbReference>
<proteinExistence type="predicted"/>
<dbReference type="SUPFAM" id="SSF47413">
    <property type="entry name" value="lambda repressor-like DNA-binding domains"/>
    <property type="match status" value="1"/>
</dbReference>
<dbReference type="InterPro" id="IPR046335">
    <property type="entry name" value="LacI/GalR-like_sensor"/>
</dbReference>
<dbReference type="Pfam" id="PF13377">
    <property type="entry name" value="Peripla_BP_3"/>
    <property type="match status" value="1"/>
</dbReference>